<dbReference type="InterPro" id="IPR027417">
    <property type="entry name" value="P-loop_NTPase"/>
</dbReference>
<evidence type="ECO:0000313" key="2">
    <source>
        <dbReference type="Proteomes" id="UP001162030"/>
    </source>
</evidence>
<organism evidence="1 2">
    <name type="scientific">Methylocaldum szegediense</name>
    <dbReference type="NCBI Taxonomy" id="73780"/>
    <lineage>
        <taxon>Bacteria</taxon>
        <taxon>Pseudomonadati</taxon>
        <taxon>Pseudomonadota</taxon>
        <taxon>Gammaproteobacteria</taxon>
        <taxon>Methylococcales</taxon>
        <taxon>Methylococcaceae</taxon>
        <taxon>Methylocaldum</taxon>
    </lineage>
</organism>
<name>A0ABM9I163_9GAMM</name>
<proteinExistence type="predicted"/>
<dbReference type="Proteomes" id="UP001162030">
    <property type="component" value="Chromosome"/>
</dbReference>
<dbReference type="Gene3D" id="3.40.50.300">
    <property type="entry name" value="P-loop containing nucleotide triphosphate hydrolases"/>
    <property type="match status" value="1"/>
</dbReference>
<gene>
    <name evidence="1" type="ORF">MSZNOR_1972</name>
</gene>
<evidence type="ECO:0000313" key="1">
    <source>
        <dbReference type="EMBL" id="CAI8821637.1"/>
    </source>
</evidence>
<dbReference type="EMBL" id="OX458333">
    <property type="protein sequence ID" value="CAI8821637.1"/>
    <property type="molecule type" value="Genomic_DNA"/>
</dbReference>
<protein>
    <submittedName>
        <fullName evidence="1">Stf0 sulfotransferase</fullName>
    </submittedName>
</protein>
<keyword evidence="2" id="KW-1185">Reference proteome</keyword>
<accession>A0ABM9I163</accession>
<reference evidence="1 2" key="1">
    <citation type="submission" date="2023-03" db="EMBL/GenBank/DDBJ databases">
        <authorList>
            <person name="Pearce D."/>
        </authorList>
    </citation>
    <scope>NUCLEOTIDE SEQUENCE [LARGE SCALE GENOMIC DNA]</scope>
    <source>
        <strain evidence="1">Msz</strain>
    </source>
</reference>
<sequence>MVRLHTALKAASLWAMSYASGVHTKYTRFAVVGHARTGSNLLLDVFRSSPEVEMFHEIFSADNRVIGQGFNEHINRLYAGYPRCIRAVGCKIFYNHLTNQEWSEFEQHKEFKIIHLIRRNRLRTLVSLAIAFKTDVWLQTNFRKKVPLEKKRVYLDPESLFTQIMQIESWESQTRARFAHRDVLEICYEDLVTDFEAVASEAIGFVGAKRWNPNRIGYKKQNPEPLDQLISNFPEVSHALKNTPWEQYLE</sequence>
<dbReference type="SUPFAM" id="SSF52540">
    <property type="entry name" value="P-loop containing nucleoside triphosphate hydrolases"/>
    <property type="match status" value="1"/>
</dbReference>